<dbReference type="PANTHER" id="PTHR43581">
    <property type="entry name" value="ATP/GTP PHOSPHATASE"/>
    <property type="match status" value="1"/>
</dbReference>
<dbReference type="InterPro" id="IPR041685">
    <property type="entry name" value="AAA_GajA/Old/RecF-like"/>
</dbReference>
<proteinExistence type="predicted"/>
<dbReference type="Gene3D" id="3.40.50.300">
    <property type="entry name" value="P-loop containing nucleotide triphosphate hydrolases"/>
    <property type="match status" value="1"/>
</dbReference>
<dbReference type="SUPFAM" id="SSF52540">
    <property type="entry name" value="P-loop containing nucleoside triphosphate hydrolases"/>
    <property type="match status" value="1"/>
</dbReference>
<dbReference type="AlphaFoldDB" id="A0AA91FR51"/>
<sequence>MKNLELPKNVKLEILRLLSQQEGKLFNKIDPVSFFDLLLDLRARRSTDARFTDAKGDLQQHYVNNNDWTLEEILLDKYNFINSDENFFKLLDLVISPTVNSTEEEVKFFYYSLNPILNSYSLEYRLKNINDDGISIFEIDALDSENQFKDVVDNQIPIFFNKKNESNFIEKLNLKFSIYILLEPTNWDDFDSKNEFKISVRYAGKHTNLGLLKIISTDNKSTTRSLPTQFIQLGKEYCSLGERIGYYEGIKNLFGNHYLSILKALNDVAFFPQISESFENLPDFKNSLIRFDDQEQLMRQARYIIDSYDLNNLYSFEYIYKPNYSNVIEPLNISFNFNDKPILPNRIYALIGENGVGKTQLVSKLPIDLANQVSDSFWPKVPLFSKVIAVSYSVFDDFEIPESSSKINYLYCGLRGKKNGEKYNLTKSELKKRFFDSIEKVQKSNRFDQWCEIVGNFFSKSTIEQWKTWDENIFSHKLDIRQISSSLDKFSSGQSIFVFILTEILANIRYDSLIIFDEPETHLHPNAISQLVNSIHSLVRKFQSYCIIATHSPIIVQGILSKNVYVIRNENDVLSAKHPSIETFGENLTKITDDIFGARDTTSHFKKELQILINQGYNYNYIVSLLKSNNVPLSLNLTVLLNSMIPSQHD</sequence>
<dbReference type="SMART" id="SM00382">
    <property type="entry name" value="AAA"/>
    <property type="match status" value="1"/>
</dbReference>
<accession>A0AA91FR51</accession>
<evidence type="ECO:0000259" key="1">
    <source>
        <dbReference type="SMART" id="SM00382"/>
    </source>
</evidence>
<organism evidence="2">
    <name type="scientific">Faucicola osloensis</name>
    <name type="common">Moraxella osloensis</name>
    <dbReference type="NCBI Taxonomy" id="34062"/>
    <lineage>
        <taxon>Bacteria</taxon>
        <taxon>Pseudomonadati</taxon>
        <taxon>Pseudomonadota</taxon>
        <taxon>Gammaproteobacteria</taxon>
        <taxon>Moraxellales</taxon>
        <taxon>Moraxellaceae</taxon>
        <taxon>Faucicola</taxon>
    </lineage>
</organism>
<comment type="caution">
    <text evidence="2">The sequence shown here is derived from an EMBL/GenBank/DDBJ whole genome shotgun (WGS) entry which is preliminary data.</text>
</comment>
<name>A0AA91FR51_FAUOS</name>
<reference evidence="2" key="1">
    <citation type="submission" date="2016-06" db="EMBL/GenBank/DDBJ databases">
        <title>Draft genome of Moraxella osloensis CCUG 67237.</title>
        <authorList>
            <person name="Salva-Serra F."/>
            <person name="Engstrom-Jakobsson H."/>
            <person name="Thorell K."/>
            <person name="Gonzales-Siles L."/>
            <person name="Karlsson R."/>
            <person name="Boulund F."/>
            <person name="Engstrand L."/>
            <person name="Kristiansson E."/>
            <person name="Moore E."/>
        </authorList>
    </citation>
    <scope>NUCLEOTIDE SEQUENCE [LARGE SCALE GENOMIC DNA]</scope>
    <source>
        <strain evidence="2">CCUG 67237</strain>
    </source>
</reference>
<dbReference type="InterPro" id="IPR003593">
    <property type="entry name" value="AAA+_ATPase"/>
</dbReference>
<dbReference type="InterPro" id="IPR027417">
    <property type="entry name" value="P-loop_NTPase"/>
</dbReference>
<dbReference type="InterPro" id="IPR051396">
    <property type="entry name" value="Bact_Antivir_Def_Nuclease"/>
</dbReference>
<dbReference type="PANTHER" id="PTHR43581:SF4">
    <property type="entry name" value="ATP_GTP PHOSPHATASE"/>
    <property type="match status" value="1"/>
</dbReference>
<dbReference type="Pfam" id="PF13175">
    <property type="entry name" value="AAA_15"/>
    <property type="match status" value="1"/>
</dbReference>
<dbReference type="EMBL" id="LZMT01000005">
    <property type="protein sequence ID" value="OBX65788.1"/>
    <property type="molecule type" value="Genomic_DNA"/>
</dbReference>
<dbReference type="Pfam" id="PF18860">
    <property type="entry name" value="AbiJ_NTD3"/>
    <property type="match status" value="1"/>
</dbReference>
<protein>
    <submittedName>
        <fullName evidence="2">AAA family ATPase</fullName>
    </submittedName>
</protein>
<dbReference type="InterPro" id="IPR041427">
    <property type="entry name" value="AbiJ-NTD3"/>
</dbReference>
<evidence type="ECO:0000313" key="2">
    <source>
        <dbReference type="EMBL" id="OBX65788.1"/>
    </source>
</evidence>
<gene>
    <name evidence="2" type="ORF">A9299_07720</name>
</gene>
<feature type="domain" description="AAA+ ATPase" evidence="1">
    <location>
        <begin position="344"/>
        <end position="570"/>
    </location>
</feature>